<comment type="caution">
    <text evidence="2">The sequence shown here is derived from an EMBL/GenBank/DDBJ whole genome shotgun (WGS) entry which is preliminary data.</text>
</comment>
<proteinExistence type="predicted"/>
<feature type="compositionally biased region" description="Low complexity" evidence="1">
    <location>
        <begin position="122"/>
        <end position="138"/>
    </location>
</feature>
<evidence type="ECO:0000313" key="3">
    <source>
        <dbReference type="Proteomes" id="UP001419268"/>
    </source>
</evidence>
<accession>A0AAP0PV89</accession>
<feature type="compositionally biased region" description="Basic and acidic residues" evidence="1">
    <location>
        <begin position="83"/>
        <end position="93"/>
    </location>
</feature>
<gene>
    <name evidence="2" type="ORF">Scep_004291</name>
</gene>
<protein>
    <submittedName>
        <fullName evidence="2">Uncharacterized protein</fullName>
    </submittedName>
</protein>
<reference evidence="2 3" key="1">
    <citation type="submission" date="2024-01" db="EMBL/GenBank/DDBJ databases">
        <title>Genome assemblies of Stephania.</title>
        <authorList>
            <person name="Yang L."/>
        </authorList>
    </citation>
    <scope>NUCLEOTIDE SEQUENCE [LARGE SCALE GENOMIC DNA]</scope>
    <source>
        <strain evidence="2">JXDWG</strain>
        <tissue evidence="2">Leaf</tissue>
    </source>
</reference>
<dbReference type="EMBL" id="JBBNAG010000002">
    <property type="protein sequence ID" value="KAK9157717.1"/>
    <property type="molecule type" value="Genomic_DNA"/>
</dbReference>
<name>A0AAP0PV89_9MAGN</name>
<dbReference type="AlphaFoldDB" id="A0AAP0PV89"/>
<feature type="compositionally biased region" description="Basic and acidic residues" evidence="1">
    <location>
        <begin position="56"/>
        <end position="73"/>
    </location>
</feature>
<dbReference type="Proteomes" id="UP001419268">
    <property type="component" value="Unassembled WGS sequence"/>
</dbReference>
<feature type="compositionally biased region" description="Low complexity" evidence="1">
    <location>
        <begin position="99"/>
        <end position="113"/>
    </location>
</feature>
<organism evidence="2 3">
    <name type="scientific">Stephania cephalantha</name>
    <dbReference type="NCBI Taxonomy" id="152367"/>
    <lineage>
        <taxon>Eukaryota</taxon>
        <taxon>Viridiplantae</taxon>
        <taxon>Streptophyta</taxon>
        <taxon>Embryophyta</taxon>
        <taxon>Tracheophyta</taxon>
        <taxon>Spermatophyta</taxon>
        <taxon>Magnoliopsida</taxon>
        <taxon>Ranunculales</taxon>
        <taxon>Menispermaceae</taxon>
        <taxon>Menispermoideae</taxon>
        <taxon>Cissampelideae</taxon>
        <taxon>Stephania</taxon>
    </lineage>
</organism>
<keyword evidence="3" id="KW-1185">Reference proteome</keyword>
<feature type="region of interest" description="Disordered" evidence="1">
    <location>
        <begin position="1"/>
        <end position="138"/>
    </location>
</feature>
<evidence type="ECO:0000313" key="2">
    <source>
        <dbReference type="EMBL" id="KAK9157717.1"/>
    </source>
</evidence>
<evidence type="ECO:0000256" key="1">
    <source>
        <dbReference type="SAM" id="MobiDB-lite"/>
    </source>
</evidence>
<sequence length="138" mass="14590">MAPKRKGQEPGEAVMKVGKARSITGSSSEQPRAAIDFEGSGEEQRLQRYWRPRTAARGDVKARTTRRAVDGGRSRTSSSGGRESAELSADRRAATRISGGAQEAAQAAAPTRRLQQRRRGSRSGAGEVAAAVTVAAAR</sequence>